<dbReference type="InterPro" id="IPR001845">
    <property type="entry name" value="HTH_ArsR_DNA-bd_dom"/>
</dbReference>
<dbReference type="CDD" id="cd00090">
    <property type="entry name" value="HTH_ARSR"/>
    <property type="match status" value="1"/>
</dbReference>
<dbReference type="InterPro" id="IPR011991">
    <property type="entry name" value="ArsR-like_HTH"/>
</dbReference>
<accession>A0ABS6B2R6</accession>
<name>A0ABS6B2R6_9NOCA</name>
<protein>
    <submittedName>
        <fullName evidence="2">Helix-turn-helix domain-containing protein</fullName>
    </submittedName>
</protein>
<dbReference type="RefSeq" id="WP_215919784.1">
    <property type="nucleotide sequence ID" value="NZ_JAHKNI010000008.1"/>
</dbReference>
<dbReference type="Gene3D" id="6.10.140.2180">
    <property type="match status" value="1"/>
</dbReference>
<dbReference type="SUPFAM" id="SSF46785">
    <property type="entry name" value="Winged helix' DNA-binding domain"/>
    <property type="match status" value="1"/>
</dbReference>
<sequence>MSGRSWRCAELLLHPVRLRIVQAFLGDRTLTTAELGAELGDVSPASLYRHIARLVEAGVLQVVDQRRVRGTVERTYRLHLAATHITDEQLAAMSAEDHRRAFLAYIAGVLGDFDRYLDRGDIDLRRDGVGYRTAGFWLDDNEFRDMIADVSRALAPYLAKTPAPGRRLHYRHTINLPGNDHPI</sequence>
<dbReference type="InterPro" id="IPR036390">
    <property type="entry name" value="WH_DNA-bd_sf"/>
</dbReference>
<evidence type="ECO:0000259" key="1">
    <source>
        <dbReference type="SMART" id="SM00418"/>
    </source>
</evidence>
<dbReference type="SMART" id="SM00418">
    <property type="entry name" value="HTH_ARSR"/>
    <property type="match status" value="1"/>
</dbReference>
<proteinExistence type="predicted"/>
<evidence type="ECO:0000313" key="3">
    <source>
        <dbReference type="Proteomes" id="UP000733379"/>
    </source>
</evidence>
<dbReference type="Gene3D" id="1.10.10.10">
    <property type="entry name" value="Winged helix-like DNA-binding domain superfamily/Winged helix DNA-binding domain"/>
    <property type="match status" value="1"/>
</dbReference>
<evidence type="ECO:0000313" key="2">
    <source>
        <dbReference type="EMBL" id="MBU3064524.1"/>
    </source>
</evidence>
<feature type="domain" description="HTH arsR-type" evidence="1">
    <location>
        <begin position="7"/>
        <end position="92"/>
    </location>
</feature>
<comment type="caution">
    <text evidence="2">The sequence shown here is derived from an EMBL/GenBank/DDBJ whole genome shotgun (WGS) entry which is preliminary data.</text>
</comment>
<reference evidence="2 3" key="1">
    <citation type="submission" date="2021-06" db="EMBL/GenBank/DDBJ databases">
        <title>Actinomycetes sequencing.</title>
        <authorList>
            <person name="Shan Q."/>
        </authorList>
    </citation>
    <scope>NUCLEOTIDE SEQUENCE [LARGE SCALE GENOMIC DNA]</scope>
    <source>
        <strain evidence="2 3">NEAU-G5</strain>
    </source>
</reference>
<keyword evidence="3" id="KW-1185">Reference proteome</keyword>
<dbReference type="Proteomes" id="UP000733379">
    <property type="component" value="Unassembled WGS sequence"/>
</dbReference>
<dbReference type="InterPro" id="IPR036388">
    <property type="entry name" value="WH-like_DNA-bd_sf"/>
</dbReference>
<dbReference type="EMBL" id="JAHKNI010000008">
    <property type="protein sequence ID" value="MBU3064524.1"/>
    <property type="molecule type" value="Genomic_DNA"/>
</dbReference>
<dbReference type="Pfam" id="PF12840">
    <property type="entry name" value="HTH_20"/>
    <property type="match status" value="1"/>
</dbReference>
<gene>
    <name evidence="2" type="ORF">KO481_23695</name>
</gene>
<organism evidence="2 3">
    <name type="scientific">Nocardia albiluteola</name>
    <dbReference type="NCBI Taxonomy" id="2842303"/>
    <lineage>
        <taxon>Bacteria</taxon>
        <taxon>Bacillati</taxon>
        <taxon>Actinomycetota</taxon>
        <taxon>Actinomycetes</taxon>
        <taxon>Mycobacteriales</taxon>
        <taxon>Nocardiaceae</taxon>
        <taxon>Nocardia</taxon>
    </lineage>
</organism>